<name>A0A225VEC6_9STRA</name>
<dbReference type="AlphaFoldDB" id="A0A225VEC6"/>
<dbReference type="Pfam" id="PF17917">
    <property type="entry name" value="RT_RNaseH"/>
    <property type="match status" value="1"/>
</dbReference>
<keyword evidence="2" id="KW-0548">Nucleotidyltransferase</keyword>
<keyword evidence="5" id="KW-0378">Hydrolase</keyword>
<dbReference type="EMBL" id="NBNE01005397">
    <property type="protein sequence ID" value="OWZ03652.1"/>
    <property type="molecule type" value="Genomic_DNA"/>
</dbReference>
<keyword evidence="1" id="KW-0808">Transferase</keyword>
<organism evidence="8 9">
    <name type="scientific">Phytophthora megakarya</name>
    <dbReference type="NCBI Taxonomy" id="4795"/>
    <lineage>
        <taxon>Eukaryota</taxon>
        <taxon>Sar</taxon>
        <taxon>Stramenopiles</taxon>
        <taxon>Oomycota</taxon>
        <taxon>Peronosporomycetes</taxon>
        <taxon>Peronosporales</taxon>
        <taxon>Peronosporaceae</taxon>
        <taxon>Phytophthora</taxon>
    </lineage>
</organism>
<evidence type="ECO:0000256" key="5">
    <source>
        <dbReference type="ARBA" id="ARBA00022801"/>
    </source>
</evidence>
<keyword evidence="3" id="KW-0540">Nuclease</keyword>
<evidence type="ECO:0000259" key="7">
    <source>
        <dbReference type="Pfam" id="PF17917"/>
    </source>
</evidence>
<evidence type="ECO:0000313" key="9">
    <source>
        <dbReference type="Proteomes" id="UP000198211"/>
    </source>
</evidence>
<keyword evidence="6" id="KW-0695">RNA-directed DNA polymerase</keyword>
<evidence type="ECO:0000256" key="4">
    <source>
        <dbReference type="ARBA" id="ARBA00022759"/>
    </source>
</evidence>
<evidence type="ECO:0000256" key="2">
    <source>
        <dbReference type="ARBA" id="ARBA00022695"/>
    </source>
</evidence>
<dbReference type="Proteomes" id="UP000198211">
    <property type="component" value="Unassembled WGS sequence"/>
</dbReference>
<evidence type="ECO:0000313" key="8">
    <source>
        <dbReference type="EMBL" id="OWZ03652.1"/>
    </source>
</evidence>
<evidence type="ECO:0000256" key="3">
    <source>
        <dbReference type="ARBA" id="ARBA00022722"/>
    </source>
</evidence>
<evidence type="ECO:0000256" key="1">
    <source>
        <dbReference type="ARBA" id="ARBA00022679"/>
    </source>
</evidence>
<accession>A0A225VEC6</accession>
<dbReference type="GO" id="GO:0016787">
    <property type="term" value="F:hydrolase activity"/>
    <property type="evidence" value="ECO:0007669"/>
    <property type="project" value="UniProtKB-KW"/>
</dbReference>
<keyword evidence="4" id="KW-0255">Endonuclease</keyword>
<dbReference type="InterPro" id="IPR041373">
    <property type="entry name" value="RT_RNaseH"/>
</dbReference>
<dbReference type="GO" id="GO:0003964">
    <property type="term" value="F:RNA-directed DNA polymerase activity"/>
    <property type="evidence" value="ECO:0007669"/>
    <property type="project" value="UniProtKB-KW"/>
</dbReference>
<keyword evidence="9" id="KW-1185">Reference proteome</keyword>
<sequence length="104" mass="11633">MAFPDPDAKLLHFTDASATGYSIVVTQVCQRDALIPVDEQKHERIVCKCGMFNHAELNWTAVGKEAFPTVMACHGPDYLLLGPNGFRLTAITQTKHTYLRPEWS</sequence>
<dbReference type="GO" id="GO:0004519">
    <property type="term" value="F:endonuclease activity"/>
    <property type="evidence" value="ECO:0007669"/>
    <property type="project" value="UniProtKB-KW"/>
</dbReference>
<protein>
    <recommendedName>
        <fullName evidence="7">Reverse transcriptase RNase H-like domain-containing protein</fullName>
    </recommendedName>
</protein>
<gene>
    <name evidence="8" type="ORF">PHMEG_00024577</name>
</gene>
<evidence type="ECO:0000256" key="6">
    <source>
        <dbReference type="ARBA" id="ARBA00022918"/>
    </source>
</evidence>
<proteinExistence type="predicted"/>
<feature type="domain" description="Reverse transcriptase RNase H-like" evidence="7">
    <location>
        <begin position="5"/>
        <end position="88"/>
    </location>
</feature>
<reference evidence="9" key="1">
    <citation type="submission" date="2017-03" db="EMBL/GenBank/DDBJ databases">
        <title>Phytopthora megakarya and P. palmivora, two closely related causual agents of cacao black pod achieved similar genome size and gene model numbers by different mechanisms.</title>
        <authorList>
            <person name="Ali S."/>
            <person name="Shao J."/>
            <person name="Larry D.J."/>
            <person name="Kronmiller B."/>
            <person name="Shen D."/>
            <person name="Strem M.D."/>
            <person name="Melnick R.L."/>
            <person name="Guiltinan M.J."/>
            <person name="Tyler B.M."/>
            <person name="Meinhardt L.W."/>
            <person name="Bailey B.A."/>
        </authorList>
    </citation>
    <scope>NUCLEOTIDE SEQUENCE [LARGE SCALE GENOMIC DNA]</scope>
    <source>
        <strain evidence="9">zdho120</strain>
    </source>
</reference>
<comment type="caution">
    <text evidence="8">The sequence shown here is derived from an EMBL/GenBank/DDBJ whole genome shotgun (WGS) entry which is preliminary data.</text>
</comment>